<evidence type="ECO:0000256" key="4">
    <source>
        <dbReference type="ARBA" id="ARBA00023136"/>
    </source>
</evidence>
<dbReference type="PANTHER" id="PTHR16861:SF4">
    <property type="entry name" value="SH3 DOMAIN PROTEIN (AFU_ORTHOLOGUE AFUA_1G13610)"/>
    <property type="match status" value="1"/>
</dbReference>
<feature type="region of interest" description="Disordered" evidence="5">
    <location>
        <begin position="77"/>
        <end position="101"/>
    </location>
</feature>
<reference evidence="8" key="1">
    <citation type="submission" date="2022-11" db="EMBL/GenBank/DDBJ databases">
        <authorList>
            <person name="Hyden B.L."/>
            <person name="Feng K."/>
            <person name="Yates T."/>
            <person name="Jawdy S."/>
            <person name="Smart L.B."/>
            <person name="Muchero W."/>
        </authorList>
    </citation>
    <scope>NUCLEOTIDE SEQUENCE</scope>
    <source>
        <tissue evidence="8">Shoot tip</tissue>
    </source>
</reference>
<feature type="transmembrane region" description="Helical" evidence="6">
    <location>
        <begin position="49"/>
        <end position="68"/>
    </location>
</feature>
<evidence type="ECO:0000259" key="7">
    <source>
        <dbReference type="Pfam" id="PF01034"/>
    </source>
</evidence>
<dbReference type="InterPro" id="IPR032675">
    <property type="entry name" value="LRR_dom_sf"/>
</dbReference>
<keyword evidence="2 6" id="KW-0812">Transmembrane</keyword>
<reference evidence="8" key="2">
    <citation type="journal article" date="2023" name="Int. J. Mol. Sci.">
        <title>De Novo Assembly and Annotation of 11 Diverse Shrub Willow (Salix) Genomes Reveals Novel Gene Organization in Sex-Linked Regions.</title>
        <authorList>
            <person name="Hyden B."/>
            <person name="Feng K."/>
            <person name="Yates T.B."/>
            <person name="Jawdy S."/>
            <person name="Cereghino C."/>
            <person name="Smart L.B."/>
            <person name="Muchero W."/>
        </authorList>
    </citation>
    <scope>NUCLEOTIDE SEQUENCE</scope>
    <source>
        <tissue evidence="8">Shoot tip</tissue>
    </source>
</reference>
<evidence type="ECO:0000256" key="2">
    <source>
        <dbReference type="ARBA" id="ARBA00022692"/>
    </source>
</evidence>
<dbReference type="AlphaFoldDB" id="A0A9Q1ACB0"/>
<dbReference type="EMBL" id="JAPFFK010000004">
    <property type="protein sequence ID" value="KAJ6765897.1"/>
    <property type="molecule type" value="Genomic_DNA"/>
</dbReference>
<protein>
    <recommendedName>
        <fullName evidence="7">Syndecan/Neurexin domain-containing protein</fullName>
    </recommendedName>
</protein>
<organism evidence="8 9">
    <name type="scientific">Salix purpurea</name>
    <name type="common">Purple osier willow</name>
    <dbReference type="NCBI Taxonomy" id="77065"/>
    <lineage>
        <taxon>Eukaryota</taxon>
        <taxon>Viridiplantae</taxon>
        <taxon>Streptophyta</taxon>
        <taxon>Embryophyta</taxon>
        <taxon>Tracheophyta</taxon>
        <taxon>Spermatophyta</taxon>
        <taxon>Magnoliopsida</taxon>
        <taxon>eudicotyledons</taxon>
        <taxon>Gunneridae</taxon>
        <taxon>Pentapetalae</taxon>
        <taxon>rosids</taxon>
        <taxon>fabids</taxon>
        <taxon>Malpighiales</taxon>
        <taxon>Salicaceae</taxon>
        <taxon>Saliceae</taxon>
        <taxon>Salix</taxon>
    </lineage>
</organism>
<dbReference type="GO" id="GO:0016020">
    <property type="term" value="C:membrane"/>
    <property type="evidence" value="ECO:0007669"/>
    <property type="project" value="UniProtKB-SubCell"/>
</dbReference>
<evidence type="ECO:0000256" key="5">
    <source>
        <dbReference type="SAM" id="MobiDB-lite"/>
    </source>
</evidence>
<dbReference type="Proteomes" id="UP001151532">
    <property type="component" value="Chromosome 4"/>
</dbReference>
<evidence type="ECO:0000313" key="8">
    <source>
        <dbReference type="EMBL" id="KAJ6765897.1"/>
    </source>
</evidence>
<feature type="region of interest" description="Disordered" evidence="5">
    <location>
        <begin position="141"/>
        <end position="175"/>
    </location>
</feature>
<evidence type="ECO:0000256" key="1">
    <source>
        <dbReference type="ARBA" id="ARBA00004479"/>
    </source>
</evidence>
<keyword evidence="4 6" id="KW-0472">Membrane</keyword>
<feature type="compositionally biased region" description="Basic and acidic residues" evidence="5">
    <location>
        <begin position="141"/>
        <end position="160"/>
    </location>
</feature>
<name>A0A9Q1ACB0_SALPP</name>
<keyword evidence="9" id="KW-1185">Reference proteome</keyword>
<evidence type="ECO:0000313" key="9">
    <source>
        <dbReference type="Proteomes" id="UP001151532"/>
    </source>
</evidence>
<feature type="domain" description="Syndecan/Neurexin" evidence="7">
    <location>
        <begin position="111"/>
        <end position="153"/>
    </location>
</feature>
<dbReference type="Gene3D" id="3.80.10.10">
    <property type="entry name" value="Ribonuclease Inhibitor"/>
    <property type="match status" value="1"/>
</dbReference>
<keyword evidence="3 6" id="KW-1133">Transmembrane helix</keyword>
<feature type="transmembrane region" description="Helical" evidence="6">
    <location>
        <begin position="109"/>
        <end position="134"/>
    </location>
</feature>
<evidence type="ECO:0000256" key="3">
    <source>
        <dbReference type="ARBA" id="ARBA00022989"/>
    </source>
</evidence>
<dbReference type="InterPro" id="IPR027789">
    <property type="entry name" value="Syndecan/Neurexin_dom"/>
</dbReference>
<feature type="compositionally biased region" description="Basic and acidic residues" evidence="5">
    <location>
        <begin position="77"/>
        <end position="98"/>
    </location>
</feature>
<comment type="caution">
    <text evidence="8">The sequence shown here is derived from an EMBL/GenBank/DDBJ whole genome shotgun (WGS) entry which is preliminary data.</text>
</comment>
<gene>
    <name evidence="8" type="ORF">OIU79_021969</name>
</gene>
<accession>A0A9Q1ACB0</accession>
<comment type="subcellular location">
    <subcellularLocation>
        <location evidence="1">Membrane</location>
        <topology evidence="1">Single-pass type I membrane protein</topology>
    </subcellularLocation>
</comment>
<dbReference type="PANTHER" id="PTHR16861">
    <property type="entry name" value="GLYCOPROTEIN 38"/>
    <property type="match status" value="1"/>
</dbReference>
<proteinExistence type="predicted"/>
<dbReference type="OrthoDB" id="1425900at2759"/>
<evidence type="ECO:0000256" key="6">
    <source>
        <dbReference type="SAM" id="Phobius"/>
    </source>
</evidence>
<sequence length="175" mass="18582">MGLSEHLPAALGNLRSLQTLSLWFNALSRPIPGDIGDIISNGYKLSGGAVAGIVIGFLLILLILIFLCRRKREKKEVGSKGVEQPREREVEIPGEKEAGGSGDKLSGGAIAGIVIVCVIGSLLILLILIVVFLYRLRGEKKEEGSKGVEQPREREVENPGEKAAGGSGNKLSGDK</sequence>
<dbReference type="Pfam" id="PF01034">
    <property type="entry name" value="Syndecan"/>
    <property type="match status" value="1"/>
</dbReference>